<dbReference type="OrthoDB" id="2320933at2759"/>
<dbReference type="SUPFAM" id="SSF158702">
    <property type="entry name" value="Sec63 N-terminal domain-like"/>
    <property type="match status" value="1"/>
</dbReference>
<evidence type="ECO:0000313" key="15">
    <source>
        <dbReference type="Proteomes" id="UP000041254"/>
    </source>
</evidence>
<dbReference type="PROSITE" id="PS51192">
    <property type="entry name" value="HELICASE_ATP_BIND_1"/>
    <property type="match status" value="1"/>
</dbReference>
<keyword evidence="15" id="KW-1185">Reference proteome</keyword>
<evidence type="ECO:0000259" key="12">
    <source>
        <dbReference type="PROSITE" id="PS51192"/>
    </source>
</evidence>
<dbReference type="Proteomes" id="UP000041254">
    <property type="component" value="Unassembled WGS sequence"/>
</dbReference>
<dbReference type="SMART" id="SM00973">
    <property type="entry name" value="Sec63"/>
    <property type="match status" value="1"/>
</dbReference>
<keyword evidence="5" id="KW-0067">ATP-binding</keyword>
<accession>A0A0G4EZZ0</accession>
<dbReference type="GO" id="GO:0005524">
    <property type="term" value="F:ATP binding"/>
    <property type="evidence" value="ECO:0007669"/>
    <property type="project" value="UniProtKB-KW"/>
</dbReference>
<dbReference type="SMART" id="SM00487">
    <property type="entry name" value="DEXDc"/>
    <property type="match status" value="1"/>
</dbReference>
<evidence type="ECO:0000256" key="3">
    <source>
        <dbReference type="ARBA" id="ARBA00022801"/>
    </source>
</evidence>
<feature type="domain" description="Helicase ATP-binding" evidence="12">
    <location>
        <begin position="142"/>
        <end position="322"/>
    </location>
</feature>
<dbReference type="Pfam" id="PF23445">
    <property type="entry name" value="WHD_SNRNP200"/>
    <property type="match status" value="1"/>
</dbReference>
<organism evidence="14 15">
    <name type="scientific">Vitrella brassicaformis (strain CCMP3155)</name>
    <dbReference type="NCBI Taxonomy" id="1169540"/>
    <lineage>
        <taxon>Eukaryota</taxon>
        <taxon>Sar</taxon>
        <taxon>Alveolata</taxon>
        <taxon>Colpodellida</taxon>
        <taxon>Vitrellaceae</taxon>
        <taxon>Vitrella</taxon>
    </lineage>
</organism>
<dbReference type="GO" id="GO:0003676">
    <property type="term" value="F:nucleic acid binding"/>
    <property type="evidence" value="ECO:0007669"/>
    <property type="project" value="InterPro"/>
</dbReference>
<keyword evidence="3" id="KW-0378">Hydrolase</keyword>
<feature type="region of interest" description="Disordered" evidence="11">
    <location>
        <begin position="1205"/>
        <end position="1237"/>
    </location>
</feature>
<feature type="compositionally biased region" description="Acidic residues" evidence="11">
    <location>
        <begin position="15"/>
        <end position="24"/>
    </location>
</feature>
<dbReference type="SMART" id="SM00490">
    <property type="entry name" value="HELICc"/>
    <property type="match status" value="1"/>
</dbReference>
<feature type="compositionally biased region" description="Pro residues" evidence="11">
    <location>
        <begin position="1150"/>
        <end position="1159"/>
    </location>
</feature>
<name>A0A0G4EZZ0_VITBC</name>
<dbReference type="SUPFAM" id="SSF52540">
    <property type="entry name" value="P-loop containing nucleoside triphosphate hydrolases"/>
    <property type="match status" value="1"/>
</dbReference>
<reference evidence="14 15" key="1">
    <citation type="submission" date="2014-11" db="EMBL/GenBank/DDBJ databases">
        <authorList>
            <person name="Zhu J."/>
            <person name="Qi W."/>
            <person name="Song R."/>
        </authorList>
    </citation>
    <scope>NUCLEOTIDE SEQUENCE [LARGE SCALE GENOMIC DNA]</scope>
</reference>
<dbReference type="Gene3D" id="3.40.50.300">
    <property type="entry name" value="P-loop containing nucleotide triphosphate hydrolases"/>
    <property type="match status" value="2"/>
</dbReference>
<keyword evidence="4" id="KW-0347">Helicase</keyword>
<dbReference type="GO" id="GO:0051321">
    <property type="term" value="P:meiotic cell cycle"/>
    <property type="evidence" value="ECO:0007669"/>
    <property type="project" value="UniProtKB-KW"/>
</dbReference>
<dbReference type="InterPro" id="IPR027417">
    <property type="entry name" value="P-loop_NTPase"/>
</dbReference>
<proteinExistence type="inferred from homology"/>
<dbReference type="STRING" id="1169540.A0A0G4EZZ0"/>
<keyword evidence="6" id="KW-0413">Isomerase</keyword>
<feature type="compositionally biased region" description="Polar residues" evidence="11">
    <location>
        <begin position="61"/>
        <end position="74"/>
    </location>
</feature>
<evidence type="ECO:0000256" key="9">
    <source>
        <dbReference type="ARBA" id="ARBA00034808"/>
    </source>
</evidence>
<dbReference type="InterPro" id="IPR057842">
    <property type="entry name" value="WH_MER3"/>
</dbReference>
<dbReference type="EMBL" id="CDMY01000354">
    <property type="protein sequence ID" value="CEM04626.1"/>
    <property type="molecule type" value="Genomic_DNA"/>
</dbReference>
<evidence type="ECO:0000256" key="8">
    <source>
        <dbReference type="ARBA" id="ARBA00034617"/>
    </source>
</evidence>
<feature type="region of interest" description="Disordered" evidence="11">
    <location>
        <begin position="1059"/>
        <end position="1159"/>
    </location>
</feature>
<evidence type="ECO:0000256" key="2">
    <source>
        <dbReference type="ARBA" id="ARBA00022741"/>
    </source>
</evidence>
<dbReference type="InterPro" id="IPR014001">
    <property type="entry name" value="Helicase_ATP-bd"/>
</dbReference>
<dbReference type="Gene3D" id="1.10.3380.10">
    <property type="entry name" value="Sec63 N-terminal domain-like domain"/>
    <property type="match status" value="1"/>
</dbReference>
<evidence type="ECO:0000256" key="5">
    <source>
        <dbReference type="ARBA" id="ARBA00022840"/>
    </source>
</evidence>
<dbReference type="Pfam" id="PF02889">
    <property type="entry name" value="Sec63"/>
    <property type="match status" value="1"/>
</dbReference>
<dbReference type="InterPro" id="IPR052247">
    <property type="entry name" value="Meiotic_Crossover_Helicase"/>
</dbReference>
<sequence>MAAQWGRPYTSSQFADDDPIEDLPEMPSSSASSYQQQQQPQRHLANPFGHIATRPNAHWSKASSLTRASNTSTTRGQQQGHQGHRPGAAMSRYGQSSYGSSGPSAQAAAQTSLVCVSQALPPRMSHIFPYSHFNVVQSECFNDAFGSDSDLVVAAPTGSGKTGVLELTMLRLIHTNQDQFNGGVDVPKMLYIAPIKALCSERMQDWQHKFGELLGLTVFEVTGDTDDSTTSFMNNLYMAHLLICTPEKWDFVSRKTPDIISHIRLVCIDEVHLLGSKRGPCLEAVVARHMIQAKPRLVAVSATVPNLDDVASWLGCGADPGATMRRFDATYRPVPLQHIVYGYPPAKDNNGFLFERGLNQHVPELIRRHSSGRPCLVFCVTKKGCEQTAAAIRDSGLQLVQNDHHRHAAAQLASQLPESIRKYVSAGVGVHNSGLKPEERRVIEDGFVQGTLRVLCTTTTLAQGVNLPAHLVIVKSTLAYKGAGYVDYDDLEMLQMIGRAGRPQFDDKGVAVIMCPNNSKAKWERMVQGNVLLESSLASNLIEYTNTEIHLRTIDSYETAKQWIRTTFLYVRAKRQPQKYEMRSPIDPAIDAKVNETIEQLHEVGMILVDEASGAISSTALGSVMAKHSIKFETMKNFIQIDPREVEANSPKVEKGLLEAISQATEFLDFPPKQDQRKPLRTLATNCRYPLKNQAIGDAHKKAFVMLQCALEHTKTNQWELSAQFDQIRRLAERLSTVVETVLTEKPYNGVALAEAIKVERALKCKIWNDSRDLQLTQLDGIGDGFAAKLHGHRVSTLDQLARCDSSKLSMMREGQLSLQRLTEWSRTAASIPRYEVTIEVQQQGRTALVTLEPMDVMPSWQTVAGFEPQRATYHLLLYSDERQLIFNRKIAVNAANYGQPLTFTAALPTPVGQSGCIFGQLICREYIGIDRAFSWPKGLTSSSLVQLEPTAQAKPKAKSSKKRNNNDSKSAAGRPAKLQRTLSPYQQQAAAAPGGTTGSGWITKKAPPKPKANIATQSMNNTSTNTDFSGAAAAGGAGGGGIASGQGIDSMATWRSLSRKHNMSSGSTGRLTPHDTPNAMTTTASDQQPAEPPTQPSTANIARVSPGVPRPLNRPSISPRFPRSGAGAGVSRPVPRPPPVNRNPNAPVMMPPRPPAQPPFPHNVARPFVRPPPPTYGVARPFVRPPPHRPVCAPAARPRCVSVSASSRFGPPAPHQNHNAPMHMSTTTTTTTTTSTRSSYAAYAMPQSYNPVMHQPAASQPFDPYDDDNTEMDTGIDTHTHTADDMMTQQPQPGVSGVGGGMGMGVGLGVGAEHQGGTADMAMSQCDQLFTDIWE</sequence>
<evidence type="ECO:0000256" key="11">
    <source>
        <dbReference type="SAM" id="MobiDB-lite"/>
    </source>
</evidence>
<dbReference type="VEuPathDB" id="CryptoDB:Vbra_14058"/>
<dbReference type="InterPro" id="IPR001650">
    <property type="entry name" value="Helicase_C-like"/>
</dbReference>
<keyword evidence="7" id="KW-0469">Meiosis</keyword>
<dbReference type="PROSITE" id="PS51194">
    <property type="entry name" value="HELICASE_CTER"/>
    <property type="match status" value="1"/>
</dbReference>
<dbReference type="GO" id="GO:0016787">
    <property type="term" value="F:hydrolase activity"/>
    <property type="evidence" value="ECO:0007669"/>
    <property type="project" value="UniProtKB-KW"/>
</dbReference>
<dbReference type="InterPro" id="IPR036388">
    <property type="entry name" value="WH-like_DNA-bd_sf"/>
</dbReference>
<feature type="compositionally biased region" description="Polar residues" evidence="11">
    <location>
        <begin position="1079"/>
        <end position="1089"/>
    </location>
</feature>
<keyword evidence="2" id="KW-0547">Nucleotide-binding</keyword>
<dbReference type="EC" id="5.6.2.4" evidence="9"/>
<protein>
    <recommendedName>
        <fullName evidence="9">DNA 3'-5' helicase</fullName>
        <ecNumber evidence="9">5.6.2.4</ecNumber>
    </recommendedName>
</protein>
<dbReference type="Gene3D" id="1.10.10.10">
    <property type="entry name" value="Winged helix-like DNA-binding domain superfamily/Winged helix DNA-binding domain"/>
    <property type="match status" value="1"/>
</dbReference>
<dbReference type="GO" id="GO:0043138">
    <property type="term" value="F:3'-5' DNA helicase activity"/>
    <property type="evidence" value="ECO:0007669"/>
    <property type="project" value="UniProtKB-EC"/>
</dbReference>
<evidence type="ECO:0000259" key="13">
    <source>
        <dbReference type="PROSITE" id="PS51194"/>
    </source>
</evidence>
<evidence type="ECO:0000256" key="1">
    <source>
        <dbReference type="ARBA" id="ARBA00010140"/>
    </source>
</evidence>
<evidence type="ECO:0000256" key="10">
    <source>
        <dbReference type="ARBA" id="ARBA00048988"/>
    </source>
</evidence>
<comment type="catalytic activity">
    <reaction evidence="10">
        <text>ATP + H2O = ADP + phosphate + H(+)</text>
        <dbReference type="Rhea" id="RHEA:13065"/>
        <dbReference type="ChEBI" id="CHEBI:15377"/>
        <dbReference type="ChEBI" id="CHEBI:15378"/>
        <dbReference type="ChEBI" id="CHEBI:30616"/>
        <dbReference type="ChEBI" id="CHEBI:43474"/>
        <dbReference type="ChEBI" id="CHEBI:456216"/>
        <dbReference type="EC" id="5.6.2.4"/>
    </reaction>
</comment>
<dbReference type="Pfam" id="PF00270">
    <property type="entry name" value="DEAD"/>
    <property type="match status" value="1"/>
</dbReference>
<feature type="compositionally biased region" description="Polar residues" evidence="11">
    <location>
        <begin position="1015"/>
        <end position="1028"/>
    </location>
</feature>
<evidence type="ECO:0000256" key="7">
    <source>
        <dbReference type="ARBA" id="ARBA00023254"/>
    </source>
</evidence>
<dbReference type="InterPro" id="IPR011545">
    <property type="entry name" value="DEAD/DEAH_box_helicase_dom"/>
</dbReference>
<dbReference type="InterPro" id="IPR004179">
    <property type="entry name" value="Sec63-dom"/>
</dbReference>
<evidence type="ECO:0000256" key="4">
    <source>
        <dbReference type="ARBA" id="ARBA00022806"/>
    </source>
</evidence>
<feature type="compositionally biased region" description="Low complexity" evidence="11">
    <location>
        <begin position="75"/>
        <end position="87"/>
    </location>
</feature>
<evidence type="ECO:0000256" key="6">
    <source>
        <dbReference type="ARBA" id="ARBA00023235"/>
    </source>
</evidence>
<gene>
    <name evidence="14" type="ORF">Vbra_14058</name>
</gene>
<dbReference type="Pfam" id="PF00271">
    <property type="entry name" value="Helicase_C"/>
    <property type="match status" value="1"/>
</dbReference>
<comment type="catalytic activity">
    <reaction evidence="8">
        <text>Couples ATP hydrolysis with the unwinding of duplex DNA by translocating in the 3'-5' direction.</text>
        <dbReference type="EC" id="5.6.2.4"/>
    </reaction>
</comment>
<feature type="region of interest" description="Disordered" evidence="11">
    <location>
        <begin position="1"/>
        <end position="104"/>
    </location>
</feature>
<dbReference type="InParanoid" id="A0A0G4EZZ0"/>
<dbReference type="PhylomeDB" id="A0A0G4EZZ0"/>
<feature type="compositionally biased region" description="Low complexity" evidence="11">
    <location>
        <begin position="1226"/>
        <end position="1237"/>
    </location>
</feature>
<feature type="compositionally biased region" description="Low complexity" evidence="11">
    <location>
        <begin position="94"/>
        <end position="104"/>
    </location>
</feature>
<feature type="compositionally biased region" description="Low complexity" evidence="11">
    <location>
        <begin position="28"/>
        <end position="41"/>
    </location>
</feature>
<dbReference type="PANTHER" id="PTHR47835">
    <property type="entry name" value="HFM1, ATP DEPENDENT DNA HELICASE HOMOLOG"/>
    <property type="match status" value="1"/>
</dbReference>
<evidence type="ECO:0000313" key="14">
    <source>
        <dbReference type="EMBL" id="CEM04626.1"/>
    </source>
</evidence>
<dbReference type="PANTHER" id="PTHR47835:SF3">
    <property type="entry name" value="HELICASE FOR MEIOSIS 1"/>
    <property type="match status" value="1"/>
</dbReference>
<feature type="domain" description="Helicase C-terminal" evidence="13">
    <location>
        <begin position="357"/>
        <end position="549"/>
    </location>
</feature>
<feature type="region of interest" description="Disordered" evidence="11">
    <location>
        <begin position="947"/>
        <end position="1028"/>
    </location>
</feature>
<dbReference type="CDD" id="cd18795">
    <property type="entry name" value="SF2_C_Ski2"/>
    <property type="match status" value="1"/>
</dbReference>
<comment type="similarity">
    <text evidence="1">Belongs to the helicase family. SKI2 subfamily.</text>
</comment>